<keyword evidence="3" id="KW-1185">Reference proteome</keyword>
<reference evidence="2 3" key="5">
    <citation type="journal article" date="2010" name="Appl. Environ. Microbiol.">
        <title>phrR-like gene praR of Azorhizobium caulinodans ORS571 is essential for symbiosis with Sesbania rostrata and is involved in expression of reb genes.</title>
        <authorList>
            <person name="Akiba N."/>
            <person name="Aono T."/>
            <person name="Toyazaki H."/>
            <person name="Sato S."/>
            <person name="Oyaizu H."/>
        </authorList>
    </citation>
    <scope>NUCLEOTIDE SEQUENCE [LARGE SCALE GENOMIC DNA]</scope>
    <source>
        <strain evidence="3">ATCC 43989 / DSM 5975 / JCM 20966 / LMG 6465 / NBRC 14845 / NCIMB 13405 / ORS 571</strain>
    </source>
</reference>
<evidence type="ECO:0000256" key="1">
    <source>
        <dbReference type="SAM" id="MobiDB-lite"/>
    </source>
</evidence>
<dbReference type="HOGENOM" id="CLU_117141_2_0_5"/>
<name>A8I7R3_AZOC5</name>
<evidence type="ECO:0000313" key="3">
    <source>
        <dbReference type="Proteomes" id="UP000000270"/>
    </source>
</evidence>
<organism evidence="2 3">
    <name type="scientific">Azorhizobium caulinodans (strain ATCC 43989 / DSM 5975 / JCM 20966 / LMG 6465 / NBRC 14845 / NCIMB 13405 / ORS 571)</name>
    <dbReference type="NCBI Taxonomy" id="438753"/>
    <lineage>
        <taxon>Bacteria</taxon>
        <taxon>Pseudomonadati</taxon>
        <taxon>Pseudomonadota</taxon>
        <taxon>Alphaproteobacteria</taxon>
        <taxon>Hyphomicrobiales</taxon>
        <taxon>Xanthobacteraceae</taxon>
        <taxon>Azorhizobium</taxon>
    </lineage>
</organism>
<dbReference type="Pfam" id="PF05069">
    <property type="entry name" value="Phage_tail_S"/>
    <property type="match status" value="1"/>
</dbReference>
<reference evidence="2 3" key="6">
    <citation type="journal article" date="2011" name="Appl. Environ. Microbiol.">
        <title>Involvement of the azorhizobial chromosome partition gene (parA) in the onset of bacteroid differentiation during Sesbania rostrata stem nodule development.</title>
        <authorList>
            <person name="Liu CT."/>
            <person name="Lee KB."/>
            <person name="Wang YS."/>
            <person name="Peng MH."/>
            <person name="Lee KT."/>
            <person name="Suzuki S."/>
            <person name="Suzuki T."/>
            <person name="Oyaizu H."/>
        </authorList>
    </citation>
    <scope>NUCLEOTIDE SEQUENCE [LARGE SCALE GENOMIC DNA]</scope>
    <source>
        <strain evidence="3">ATCC 43989 / DSM 5975 / JCM 20966 / LMG 6465 / NBRC 14845 / NCIMB 13405 / ORS 571</strain>
    </source>
</reference>
<dbReference type="eggNOG" id="COG5005">
    <property type="taxonomic scope" value="Bacteria"/>
</dbReference>
<gene>
    <name evidence="2" type="ordered locus">AZC_2152</name>
</gene>
<dbReference type="RefSeq" id="WP_012170679.1">
    <property type="nucleotide sequence ID" value="NC_009937.1"/>
</dbReference>
<dbReference type="STRING" id="438753.AZC_2152"/>
<reference evidence="2 3" key="3">
    <citation type="journal article" date="2008" name="BMC Genomics">
        <title>The genome of the versatile nitrogen fixer Azorhizobium caulinodans ORS571.</title>
        <authorList>
            <person name="Lee KB."/>
            <person name="Backer P.D."/>
            <person name="Aono T."/>
            <person name="Liu CT."/>
            <person name="Suzuki S."/>
            <person name="Suzuki T."/>
            <person name="Kaneko T."/>
            <person name="Yamada M."/>
            <person name="Tabata S."/>
            <person name="Kupfer D.M."/>
            <person name="Najar F.Z."/>
            <person name="Wiley G.B."/>
            <person name="Roe B."/>
            <person name="Binnewies T.T."/>
            <person name="Ussery D.W."/>
            <person name="D'Haeze W."/>
            <person name="Herder J.D."/>
            <person name="Gevers D."/>
            <person name="Vereecke D."/>
            <person name="Holsters M."/>
            <person name="Oyaizu H."/>
        </authorList>
    </citation>
    <scope>NUCLEOTIDE SEQUENCE [LARGE SCALE GENOMIC DNA]</scope>
    <source>
        <strain evidence="3">ATCC 43989 / DSM 5975 / JCM 20966 / LMG 6465 / NBRC 14845 / NCIMB 13405 / ORS 571</strain>
    </source>
</reference>
<dbReference type="EMBL" id="AP009384">
    <property type="protein sequence ID" value="BAF88150.1"/>
    <property type="molecule type" value="Genomic_DNA"/>
</dbReference>
<sequence length="161" mass="16846">MSAGISLSVDAADFGPAVAKLAALARFDASDLMSAIGALGESHTRRRIESEKTAPDGSPWPPNHAGSSILLESGQHLLGSIAWIASGDEAQWGSSWQFAHVHQDGAVIKAKAAPSLAFMLGGSFVLAKQVTIPARPFIGLSDDNRQEIVDLVTDVFGGLIR</sequence>
<reference evidence="2 3" key="1">
    <citation type="journal article" date="2007" name="Appl. Environ. Microbiol.">
        <title>Rhizobial factors required for stem nodule maturation and maintenance in Sesbania rostrata-Azorhizobium caulinodans ORS571 symbiosis.</title>
        <authorList>
            <person name="Suzuki S."/>
            <person name="Aono T."/>
            <person name="Lee KB."/>
            <person name="Suzuki T."/>
            <person name="Liu CT."/>
            <person name="Miwa H."/>
            <person name="Wakao S."/>
            <person name="Iki T."/>
            <person name="Oyaizu H."/>
        </authorList>
    </citation>
    <scope>NUCLEOTIDE SEQUENCE [LARGE SCALE GENOMIC DNA]</scope>
    <source>
        <strain evidence="3">ATCC 43989 / DSM 5975 / JCM 20966 / LMG 6465 / NBRC 14845 / NCIMB 13405 / ORS 571</strain>
    </source>
</reference>
<dbReference type="AlphaFoldDB" id="A8I7R3"/>
<evidence type="ECO:0000313" key="2">
    <source>
        <dbReference type="EMBL" id="BAF88150.1"/>
    </source>
</evidence>
<protein>
    <submittedName>
        <fullName evidence="2">Prophage MuSo2</fullName>
    </submittedName>
</protein>
<proteinExistence type="predicted"/>
<accession>A8I7R3</accession>
<feature type="region of interest" description="Disordered" evidence="1">
    <location>
        <begin position="43"/>
        <end position="62"/>
    </location>
</feature>
<dbReference type="Proteomes" id="UP000000270">
    <property type="component" value="Chromosome"/>
</dbReference>
<reference evidence="2 3" key="4">
    <citation type="journal article" date="2009" name="Appl. Environ. Microbiol.">
        <title>Comparative genome-wide transcriptional profiling of Azorhizobium caulinodans ORS571 grown under free-living and symbiotic conditions.</title>
        <authorList>
            <person name="Tsukada S."/>
            <person name="Aono T."/>
            <person name="Akiba N."/>
            <person name="Lee KB."/>
            <person name="Liu CT."/>
            <person name="Toyazaki H."/>
            <person name="Oyaizu H."/>
        </authorList>
    </citation>
    <scope>NUCLEOTIDE SEQUENCE [LARGE SCALE GENOMIC DNA]</scope>
    <source>
        <strain evidence="3">ATCC 43989 / DSM 5975 / JCM 20966 / LMG 6465 / NBRC 14845 / NCIMB 13405 / ORS 571</strain>
    </source>
</reference>
<reference evidence="3" key="2">
    <citation type="submission" date="2007-04" db="EMBL/GenBank/DDBJ databases">
        <title>Complete genome sequence of the nitrogen-fixing bacterium Azorhizobium caulinodans ORS571.</title>
        <authorList>
            <person name="Lee K.B."/>
            <person name="Backer P.D."/>
            <person name="Aono T."/>
            <person name="Liu C.T."/>
            <person name="Suzuki S."/>
            <person name="Suzuki T."/>
            <person name="Kaneko T."/>
            <person name="Yamada M."/>
            <person name="Tabata S."/>
            <person name="Kupfer D.M."/>
            <person name="Najar F.Z."/>
            <person name="Wiley G.B."/>
            <person name="Roe B."/>
            <person name="Binnewies T."/>
            <person name="Ussery D."/>
            <person name="Vereecke D."/>
            <person name="Gevers D."/>
            <person name="Holsters M."/>
            <person name="Oyaizu H."/>
        </authorList>
    </citation>
    <scope>NUCLEOTIDE SEQUENCE [LARGE SCALE GENOMIC DNA]</scope>
    <source>
        <strain evidence="3">ATCC 43989 / DSM 5975 / JCM 20966 / LMG 6465 / NBRC 14845 / NCIMB 13405 / ORS 571</strain>
    </source>
</reference>
<dbReference type="InterPro" id="IPR006522">
    <property type="entry name" value="Phage_virion_morphogenesis"/>
</dbReference>
<dbReference type="KEGG" id="azc:AZC_2152"/>